<gene>
    <name evidence="8" type="ORF">FIV46_08975</name>
</gene>
<evidence type="ECO:0000259" key="7">
    <source>
        <dbReference type="Pfam" id="PF13193"/>
    </source>
</evidence>
<protein>
    <recommendedName>
        <fullName evidence="5">3-methylmercaptopropionyl-CoA ligase</fullName>
        <ecNumber evidence="4">6.2.1.44</ecNumber>
    </recommendedName>
</protein>
<dbReference type="Proteomes" id="UP000319148">
    <property type="component" value="Unassembled WGS sequence"/>
</dbReference>
<organism evidence="8 9">
    <name type="scientific">Emcibacter nanhaiensis</name>
    <dbReference type="NCBI Taxonomy" id="1505037"/>
    <lineage>
        <taxon>Bacteria</taxon>
        <taxon>Pseudomonadati</taxon>
        <taxon>Pseudomonadota</taxon>
        <taxon>Alphaproteobacteria</taxon>
        <taxon>Emcibacterales</taxon>
        <taxon>Emcibacteraceae</taxon>
        <taxon>Emcibacter</taxon>
    </lineage>
</organism>
<dbReference type="InterPro" id="IPR025110">
    <property type="entry name" value="AMP-bd_C"/>
</dbReference>
<dbReference type="InterPro" id="IPR000873">
    <property type="entry name" value="AMP-dep_synth/lig_dom"/>
</dbReference>
<dbReference type="AlphaFoldDB" id="A0A501PIB1"/>
<accession>A0A501PIB1</accession>
<dbReference type="EC" id="6.2.1.44" evidence="4"/>
<feature type="domain" description="AMP-dependent synthetase/ligase" evidence="6">
    <location>
        <begin position="11"/>
        <end position="366"/>
    </location>
</feature>
<dbReference type="InterPro" id="IPR042099">
    <property type="entry name" value="ANL_N_sf"/>
</dbReference>
<comment type="catalytic activity">
    <reaction evidence="3">
        <text>3-(methylsulfanyl)propanoate + ATP + CoA = 3-(methylsulfanyl)propanoyl-CoA + AMP + diphosphate</text>
        <dbReference type="Rhea" id="RHEA:43052"/>
        <dbReference type="ChEBI" id="CHEBI:30616"/>
        <dbReference type="ChEBI" id="CHEBI:33019"/>
        <dbReference type="ChEBI" id="CHEBI:49016"/>
        <dbReference type="ChEBI" id="CHEBI:57287"/>
        <dbReference type="ChEBI" id="CHEBI:82815"/>
        <dbReference type="ChEBI" id="CHEBI:456215"/>
        <dbReference type="EC" id="6.2.1.44"/>
    </reaction>
    <physiologicalReaction direction="left-to-right" evidence="3">
        <dbReference type="Rhea" id="RHEA:43053"/>
    </physiologicalReaction>
</comment>
<dbReference type="OrthoDB" id="9803968at2"/>
<dbReference type="PANTHER" id="PTHR43201:SF8">
    <property type="entry name" value="ACYL-COA SYNTHETASE FAMILY MEMBER 3"/>
    <property type="match status" value="1"/>
</dbReference>
<feature type="domain" description="AMP-binding enzyme C-terminal" evidence="7">
    <location>
        <begin position="417"/>
        <end position="492"/>
    </location>
</feature>
<evidence type="ECO:0000256" key="2">
    <source>
        <dbReference type="ARBA" id="ARBA00022598"/>
    </source>
</evidence>
<keyword evidence="2" id="KW-0436">Ligase</keyword>
<dbReference type="NCBIfam" id="NF005702">
    <property type="entry name" value="PRK07514.1"/>
    <property type="match status" value="1"/>
</dbReference>
<dbReference type="PANTHER" id="PTHR43201">
    <property type="entry name" value="ACYL-COA SYNTHETASE"/>
    <property type="match status" value="1"/>
</dbReference>
<dbReference type="Gene3D" id="3.30.300.30">
    <property type="match status" value="1"/>
</dbReference>
<dbReference type="Pfam" id="PF00501">
    <property type="entry name" value="AMP-binding"/>
    <property type="match status" value="1"/>
</dbReference>
<evidence type="ECO:0000256" key="4">
    <source>
        <dbReference type="ARBA" id="ARBA00066616"/>
    </source>
</evidence>
<evidence type="ECO:0000313" key="8">
    <source>
        <dbReference type="EMBL" id="TPD60179.1"/>
    </source>
</evidence>
<dbReference type="RefSeq" id="WP_139940589.1">
    <property type="nucleotide sequence ID" value="NZ_JBHSYP010000027.1"/>
</dbReference>
<sequence>MSNANLFALFQNSYAGKSERPVIIDPDGTVRYSFGDLEEYTARIAALLTELQVGRGDRVVVQVDKSPEMLFLYLACLRKGVIFIPLNTAYTQEEVRYFLSDATPGLLVCDPEKEPALKQVAADVDVAHILTLDSNGTGSLTDAAAVVKPDEAIEEMADEDIAAILYTSGTTGRSKGAMLTHKNLSSNVQALHQVWQWEPGDVLLHALPIFHAHGLFVGCHLALLNGSPMIFLAKFDLDLVLENLPKATVFMGVPTFYTRLLGDPRFTPELAQGMRLFISGSAPLQAETFTEFEQRTGKRILERYGMTEAIMITSNPYENDARVAGTVGMALPGVSVRVVDDEGQMLPAGEVGNLEITGPNVFKGYWKMPEKTAEEFTDDGYFRTGDLATRSEDGRVTIVGRSKDLIISGGYNVYPKEIEAVIDDLAGVKESAVIGVPHNDFGEAVVAIVVRGPDGKISEEDIIDALKGKLARFKQPKKTFFMEELPRNTMGKVQKNELRQIHRDLFAG</sequence>
<dbReference type="InterPro" id="IPR020845">
    <property type="entry name" value="AMP-binding_CS"/>
</dbReference>
<evidence type="ECO:0000256" key="5">
    <source>
        <dbReference type="ARBA" id="ARBA00067668"/>
    </source>
</evidence>
<dbReference type="PROSITE" id="PS00455">
    <property type="entry name" value="AMP_BINDING"/>
    <property type="match status" value="1"/>
</dbReference>
<dbReference type="SUPFAM" id="SSF56801">
    <property type="entry name" value="Acetyl-CoA synthetase-like"/>
    <property type="match status" value="1"/>
</dbReference>
<dbReference type="CDD" id="cd05941">
    <property type="entry name" value="MCS"/>
    <property type="match status" value="1"/>
</dbReference>
<evidence type="ECO:0000256" key="1">
    <source>
        <dbReference type="ARBA" id="ARBA00006432"/>
    </source>
</evidence>
<dbReference type="Pfam" id="PF13193">
    <property type="entry name" value="AMP-binding_C"/>
    <property type="match status" value="1"/>
</dbReference>
<dbReference type="FunFam" id="3.30.300.30:FF:000008">
    <property type="entry name" value="2,3-dihydroxybenzoate-AMP ligase"/>
    <property type="match status" value="1"/>
</dbReference>
<keyword evidence="9" id="KW-1185">Reference proteome</keyword>
<name>A0A501PIB1_9PROT</name>
<evidence type="ECO:0000259" key="6">
    <source>
        <dbReference type="Pfam" id="PF00501"/>
    </source>
</evidence>
<comment type="caution">
    <text evidence="8">The sequence shown here is derived from an EMBL/GenBank/DDBJ whole genome shotgun (WGS) entry which is preliminary data.</text>
</comment>
<dbReference type="InterPro" id="IPR045851">
    <property type="entry name" value="AMP-bd_C_sf"/>
</dbReference>
<dbReference type="GO" id="GO:0031956">
    <property type="term" value="F:medium-chain fatty acid-CoA ligase activity"/>
    <property type="evidence" value="ECO:0007669"/>
    <property type="project" value="TreeGrafter"/>
</dbReference>
<proteinExistence type="inferred from homology"/>
<dbReference type="Gene3D" id="3.40.50.12780">
    <property type="entry name" value="N-terminal domain of ligase-like"/>
    <property type="match status" value="1"/>
</dbReference>
<evidence type="ECO:0000313" key="9">
    <source>
        <dbReference type="Proteomes" id="UP000319148"/>
    </source>
</evidence>
<dbReference type="GO" id="GO:0006631">
    <property type="term" value="P:fatty acid metabolic process"/>
    <property type="evidence" value="ECO:0007669"/>
    <property type="project" value="TreeGrafter"/>
</dbReference>
<comment type="similarity">
    <text evidence="1">Belongs to the ATP-dependent AMP-binding enzyme family.</text>
</comment>
<evidence type="ECO:0000256" key="3">
    <source>
        <dbReference type="ARBA" id="ARBA00051915"/>
    </source>
</evidence>
<dbReference type="EMBL" id="VFIY01000008">
    <property type="protein sequence ID" value="TPD60179.1"/>
    <property type="molecule type" value="Genomic_DNA"/>
</dbReference>
<reference evidence="9" key="1">
    <citation type="submission" date="2019-06" db="EMBL/GenBank/DDBJ databases">
        <title>The complete genome of Emcibacter congregatus ZYLT.</title>
        <authorList>
            <person name="Zhao Z."/>
        </authorList>
    </citation>
    <scope>NUCLEOTIDE SEQUENCE [LARGE SCALE GENOMIC DNA]</scope>
    <source>
        <strain evidence="9">MCCC 1A06723</strain>
    </source>
</reference>